<reference evidence="1" key="1">
    <citation type="submission" date="2020-07" db="EMBL/GenBank/DDBJ databases">
        <title>The High-quality genome of the commercially important snow crab, Chionoecetes opilio.</title>
        <authorList>
            <person name="Jeong J.-H."/>
            <person name="Ryu S."/>
        </authorList>
    </citation>
    <scope>NUCLEOTIDE SEQUENCE</scope>
    <source>
        <strain evidence="1">MADBK_172401_WGS</strain>
        <tissue evidence="1">Digestive gland</tissue>
    </source>
</reference>
<accession>A0A8J4Y243</accession>
<proteinExistence type="predicted"/>
<dbReference type="Proteomes" id="UP000770661">
    <property type="component" value="Unassembled WGS sequence"/>
</dbReference>
<evidence type="ECO:0000313" key="2">
    <source>
        <dbReference type="Proteomes" id="UP000770661"/>
    </source>
</evidence>
<sequence>MDYLLITKCEDAIKGIPIDYINLKTGLPLLNEQWNKYEVVYFQYEVQLRQAGDKKMIHHCVTNHEHECDTWNLGWPLLAAHGEVTWGCPFPELAPICKLWGDDILWGFVRGGKFGERWLQYNREVSGARSALRSGRRLGGKGEALTPLRLQKLHPGAISLPEDRCPASITDVGRCPRFLGDAPRCLNPYPGTAS</sequence>
<dbReference type="EMBL" id="JACEEZ010015218">
    <property type="protein sequence ID" value="KAG0718987.1"/>
    <property type="molecule type" value="Genomic_DNA"/>
</dbReference>
<dbReference type="AlphaFoldDB" id="A0A8J4Y243"/>
<protein>
    <submittedName>
        <fullName evidence="1">Uncharacterized protein</fullName>
    </submittedName>
</protein>
<name>A0A8J4Y243_CHIOP</name>
<keyword evidence="2" id="KW-1185">Reference proteome</keyword>
<organism evidence="1 2">
    <name type="scientific">Chionoecetes opilio</name>
    <name type="common">Atlantic snow crab</name>
    <name type="synonym">Cancer opilio</name>
    <dbReference type="NCBI Taxonomy" id="41210"/>
    <lineage>
        <taxon>Eukaryota</taxon>
        <taxon>Metazoa</taxon>
        <taxon>Ecdysozoa</taxon>
        <taxon>Arthropoda</taxon>
        <taxon>Crustacea</taxon>
        <taxon>Multicrustacea</taxon>
        <taxon>Malacostraca</taxon>
        <taxon>Eumalacostraca</taxon>
        <taxon>Eucarida</taxon>
        <taxon>Decapoda</taxon>
        <taxon>Pleocyemata</taxon>
        <taxon>Brachyura</taxon>
        <taxon>Eubrachyura</taxon>
        <taxon>Majoidea</taxon>
        <taxon>Majidae</taxon>
        <taxon>Chionoecetes</taxon>
    </lineage>
</organism>
<comment type="caution">
    <text evidence="1">The sequence shown here is derived from an EMBL/GenBank/DDBJ whole genome shotgun (WGS) entry which is preliminary data.</text>
</comment>
<gene>
    <name evidence="1" type="ORF">GWK47_051421</name>
</gene>
<evidence type="ECO:0000313" key="1">
    <source>
        <dbReference type="EMBL" id="KAG0718987.1"/>
    </source>
</evidence>